<organism evidence="2 3">
    <name type="scientific">Stakelama marina</name>
    <dbReference type="NCBI Taxonomy" id="2826939"/>
    <lineage>
        <taxon>Bacteria</taxon>
        <taxon>Pseudomonadati</taxon>
        <taxon>Pseudomonadota</taxon>
        <taxon>Alphaproteobacteria</taxon>
        <taxon>Sphingomonadales</taxon>
        <taxon>Sphingomonadaceae</taxon>
        <taxon>Stakelama</taxon>
    </lineage>
</organism>
<comment type="caution">
    <text evidence="2">The sequence shown here is derived from an EMBL/GenBank/DDBJ whole genome shotgun (WGS) entry which is preliminary data.</text>
</comment>
<reference evidence="2" key="1">
    <citation type="submission" date="2021-04" db="EMBL/GenBank/DDBJ databases">
        <title>Ouciella asimina sp. nov., isolated from the surface seawater in the hydrothermal field of Okinawa Trough.</title>
        <authorList>
            <person name="Shuang W."/>
        </authorList>
    </citation>
    <scope>NUCLEOTIDE SEQUENCE</scope>
    <source>
        <strain evidence="2">LXI357</strain>
    </source>
</reference>
<keyword evidence="1" id="KW-0812">Transmembrane</keyword>
<gene>
    <name evidence="2" type="ORF">J7S20_00670</name>
</gene>
<keyword evidence="3" id="KW-1185">Reference proteome</keyword>
<keyword evidence="1" id="KW-0472">Membrane</keyword>
<dbReference type="EMBL" id="JAGRQC010000001">
    <property type="protein sequence ID" value="MBR0551013.1"/>
    <property type="molecule type" value="Genomic_DNA"/>
</dbReference>
<sequence>MAGASAGKPGFPDPDAAAEAHRRLLTDSSIQFDLPHKEIERHPPPEWLLAAIRAIKHAAEWVGPAWPWILGGLALLLVAVLILTFFPSARDWLRETFGRGRPAEETEQWVPEVAVARQLLEEADALATQGRYDEAAHLLLFRSIEDIERWRGDIVRPSLTSRDIASAEALPDEARGVFSGIVAAVERSLFAGRPLSQSDWQDARGDYASFALGRA</sequence>
<evidence type="ECO:0000313" key="3">
    <source>
        <dbReference type="Proteomes" id="UP000676996"/>
    </source>
</evidence>
<dbReference type="AlphaFoldDB" id="A0A8T4I9J3"/>
<evidence type="ECO:0000256" key="1">
    <source>
        <dbReference type="SAM" id="Phobius"/>
    </source>
</evidence>
<accession>A0A8T4I9J3</accession>
<evidence type="ECO:0000313" key="2">
    <source>
        <dbReference type="EMBL" id="MBR0551013.1"/>
    </source>
</evidence>
<protein>
    <recommendedName>
        <fullName evidence="4">DUF4129 domain-containing protein</fullName>
    </recommendedName>
</protein>
<feature type="transmembrane region" description="Helical" evidence="1">
    <location>
        <begin position="65"/>
        <end position="86"/>
    </location>
</feature>
<evidence type="ECO:0008006" key="4">
    <source>
        <dbReference type="Google" id="ProtNLM"/>
    </source>
</evidence>
<proteinExistence type="predicted"/>
<dbReference type="Proteomes" id="UP000676996">
    <property type="component" value="Unassembled WGS sequence"/>
</dbReference>
<name>A0A8T4I9J3_9SPHN</name>
<keyword evidence="1" id="KW-1133">Transmembrane helix</keyword>